<comment type="caution">
    <text evidence="2">The sequence shown here is derived from an EMBL/GenBank/DDBJ whole genome shotgun (WGS) entry which is preliminary data.</text>
</comment>
<gene>
    <name evidence="2" type="ORF">MHA02_29880</name>
</gene>
<protein>
    <submittedName>
        <fullName evidence="2">Uncharacterized protein</fullName>
    </submittedName>
</protein>
<evidence type="ECO:0000256" key="1">
    <source>
        <dbReference type="SAM" id="Phobius"/>
    </source>
</evidence>
<evidence type="ECO:0000313" key="2">
    <source>
        <dbReference type="EMBL" id="GEP00601.1"/>
    </source>
</evidence>
<keyword evidence="1" id="KW-1133">Transmembrane helix</keyword>
<feature type="transmembrane region" description="Helical" evidence="1">
    <location>
        <begin position="60"/>
        <end position="82"/>
    </location>
</feature>
<dbReference type="EMBL" id="BJZT01000032">
    <property type="protein sequence ID" value="GEP00601.1"/>
    <property type="molecule type" value="Genomic_DNA"/>
</dbReference>
<accession>A0A512ISD8</accession>
<feature type="transmembrane region" description="Helical" evidence="1">
    <location>
        <begin position="171"/>
        <end position="195"/>
    </location>
</feature>
<sequence>MNDGEAPQPEDRIENHRPYQYLAAYVKLRNDISEIWYDKSADALKHSVEFSKLIITNLQIINAGGLLAVPTVSASVLGLTGLNHTERLLYLGLPMAVFALGLLLATLCSYFTYRNYLAHAHTADAQAWRSTLEVENALPNLALDRIEQTIRNLEEIDKLQLGNLAAVQNNYIRVLVCGWLSVTCFVAACIILALFSK</sequence>
<organism evidence="2 3">
    <name type="scientific">Methylobacterium haplocladii</name>
    <dbReference type="NCBI Taxonomy" id="1176176"/>
    <lineage>
        <taxon>Bacteria</taxon>
        <taxon>Pseudomonadati</taxon>
        <taxon>Pseudomonadota</taxon>
        <taxon>Alphaproteobacteria</taxon>
        <taxon>Hyphomicrobiales</taxon>
        <taxon>Methylobacteriaceae</taxon>
        <taxon>Methylobacterium</taxon>
    </lineage>
</organism>
<dbReference type="Proteomes" id="UP000321258">
    <property type="component" value="Unassembled WGS sequence"/>
</dbReference>
<dbReference type="AlphaFoldDB" id="A0A512ISD8"/>
<name>A0A512ISD8_9HYPH</name>
<reference evidence="2 3" key="1">
    <citation type="submission" date="2019-07" db="EMBL/GenBank/DDBJ databases">
        <title>Whole genome shotgun sequence of Methylobacterium haplocladii NBRC 107714.</title>
        <authorList>
            <person name="Hosoyama A."/>
            <person name="Uohara A."/>
            <person name="Ohji S."/>
            <person name="Ichikawa N."/>
        </authorList>
    </citation>
    <scope>NUCLEOTIDE SEQUENCE [LARGE SCALE GENOMIC DNA]</scope>
    <source>
        <strain evidence="2 3">NBRC 107714</strain>
    </source>
</reference>
<keyword evidence="1" id="KW-0472">Membrane</keyword>
<dbReference type="OrthoDB" id="7996971at2"/>
<dbReference type="RefSeq" id="WP_147080023.1">
    <property type="nucleotide sequence ID" value="NZ_BJZT01000032.1"/>
</dbReference>
<keyword evidence="3" id="KW-1185">Reference proteome</keyword>
<proteinExistence type="predicted"/>
<feature type="transmembrane region" description="Helical" evidence="1">
    <location>
        <begin position="89"/>
        <end position="113"/>
    </location>
</feature>
<keyword evidence="1" id="KW-0812">Transmembrane</keyword>
<evidence type="ECO:0000313" key="3">
    <source>
        <dbReference type="Proteomes" id="UP000321258"/>
    </source>
</evidence>